<accession>A0A2V3IFZ2</accession>
<feature type="compositionally biased region" description="Pro residues" evidence="1">
    <location>
        <begin position="101"/>
        <end position="114"/>
    </location>
</feature>
<gene>
    <name evidence="3" type="ORF">BWQ96_09343</name>
</gene>
<evidence type="ECO:0000313" key="4">
    <source>
        <dbReference type="Proteomes" id="UP000247409"/>
    </source>
</evidence>
<feature type="compositionally biased region" description="Low complexity" evidence="1">
    <location>
        <begin position="44"/>
        <end position="70"/>
    </location>
</feature>
<evidence type="ECO:0000313" key="3">
    <source>
        <dbReference type="EMBL" id="PXF40948.1"/>
    </source>
</evidence>
<name>A0A2V3IFZ2_9FLOR</name>
<dbReference type="AlphaFoldDB" id="A0A2V3IFZ2"/>
<feature type="chain" id="PRO_5016049764" evidence="2">
    <location>
        <begin position="22"/>
        <end position="114"/>
    </location>
</feature>
<evidence type="ECO:0000256" key="1">
    <source>
        <dbReference type="SAM" id="MobiDB-lite"/>
    </source>
</evidence>
<feature type="region of interest" description="Disordered" evidence="1">
    <location>
        <begin position="40"/>
        <end position="114"/>
    </location>
</feature>
<keyword evidence="4" id="KW-1185">Reference proteome</keyword>
<proteinExistence type="predicted"/>
<comment type="caution">
    <text evidence="3">The sequence shown here is derived from an EMBL/GenBank/DDBJ whole genome shotgun (WGS) entry which is preliminary data.</text>
</comment>
<evidence type="ECO:0000256" key="2">
    <source>
        <dbReference type="SAM" id="SignalP"/>
    </source>
</evidence>
<protein>
    <submittedName>
        <fullName evidence="3">Uncharacterized protein</fullName>
    </submittedName>
</protein>
<organism evidence="3 4">
    <name type="scientific">Gracilariopsis chorda</name>
    <dbReference type="NCBI Taxonomy" id="448386"/>
    <lineage>
        <taxon>Eukaryota</taxon>
        <taxon>Rhodophyta</taxon>
        <taxon>Florideophyceae</taxon>
        <taxon>Rhodymeniophycidae</taxon>
        <taxon>Gracilariales</taxon>
        <taxon>Gracilariaceae</taxon>
        <taxon>Gracilariopsis</taxon>
    </lineage>
</organism>
<dbReference type="Proteomes" id="UP000247409">
    <property type="component" value="Unassembled WGS sequence"/>
</dbReference>
<feature type="signal peptide" evidence="2">
    <location>
        <begin position="1"/>
        <end position="21"/>
    </location>
</feature>
<sequence>MAAPAINAAASSLTVVTLGAAANLLASNKPLQLKSWLPSGGFVGVVNGNGRSSTAVAEPSTPSSPSSPAPKGTVKPIGGRTDKPAPPCPFGRFPKHKPSKLPGPPKPYNPANSP</sequence>
<reference evidence="3 4" key="1">
    <citation type="journal article" date="2018" name="Mol. Biol. Evol.">
        <title>Analysis of the draft genome of the red seaweed Gracilariopsis chorda provides insights into genome size evolution in Rhodophyta.</title>
        <authorList>
            <person name="Lee J."/>
            <person name="Yang E.C."/>
            <person name="Graf L."/>
            <person name="Yang J.H."/>
            <person name="Qiu H."/>
            <person name="Zel Zion U."/>
            <person name="Chan C.X."/>
            <person name="Stephens T.G."/>
            <person name="Weber A.P.M."/>
            <person name="Boo G.H."/>
            <person name="Boo S.M."/>
            <person name="Kim K.M."/>
            <person name="Shin Y."/>
            <person name="Jung M."/>
            <person name="Lee S.J."/>
            <person name="Yim H.S."/>
            <person name="Lee J.H."/>
            <person name="Bhattacharya D."/>
            <person name="Yoon H.S."/>
        </authorList>
    </citation>
    <scope>NUCLEOTIDE SEQUENCE [LARGE SCALE GENOMIC DNA]</scope>
    <source>
        <strain evidence="3 4">SKKU-2015</strain>
        <tissue evidence="3">Whole body</tissue>
    </source>
</reference>
<dbReference type="OrthoDB" id="10471871at2759"/>
<keyword evidence="2" id="KW-0732">Signal</keyword>
<dbReference type="EMBL" id="NBIV01000250">
    <property type="protein sequence ID" value="PXF40948.1"/>
    <property type="molecule type" value="Genomic_DNA"/>
</dbReference>